<feature type="domain" description="Glutamine amidotransferase" evidence="1">
    <location>
        <begin position="22"/>
        <end position="182"/>
    </location>
</feature>
<dbReference type="InterPro" id="IPR029062">
    <property type="entry name" value="Class_I_gatase-like"/>
</dbReference>
<evidence type="ECO:0000259" key="1">
    <source>
        <dbReference type="Pfam" id="PF00117"/>
    </source>
</evidence>
<evidence type="ECO:0000313" key="3">
    <source>
        <dbReference type="Proteomes" id="UP000315010"/>
    </source>
</evidence>
<proteinExistence type="predicted"/>
<protein>
    <submittedName>
        <fullName evidence="2">Glutamine amidotransferase</fullName>
    </submittedName>
</protein>
<reference evidence="2 3" key="1">
    <citation type="submission" date="2019-02" db="EMBL/GenBank/DDBJ databases">
        <title>Deep-cultivation of Planctomycetes and their phenomic and genomic characterization uncovers novel biology.</title>
        <authorList>
            <person name="Wiegand S."/>
            <person name="Jogler M."/>
            <person name="Boedeker C."/>
            <person name="Pinto D."/>
            <person name="Vollmers J."/>
            <person name="Rivas-Marin E."/>
            <person name="Kohn T."/>
            <person name="Peeters S.H."/>
            <person name="Heuer A."/>
            <person name="Rast P."/>
            <person name="Oberbeckmann S."/>
            <person name="Bunk B."/>
            <person name="Jeske O."/>
            <person name="Meyerdierks A."/>
            <person name="Storesund J.E."/>
            <person name="Kallscheuer N."/>
            <person name="Luecker S."/>
            <person name="Lage O.M."/>
            <person name="Pohl T."/>
            <person name="Merkel B.J."/>
            <person name="Hornburger P."/>
            <person name="Mueller R.-W."/>
            <person name="Bruemmer F."/>
            <person name="Labrenz M."/>
            <person name="Spormann A.M."/>
            <person name="Op Den Camp H."/>
            <person name="Overmann J."/>
            <person name="Amann R."/>
            <person name="Jetten M.S.M."/>
            <person name="Mascher T."/>
            <person name="Medema M.H."/>
            <person name="Devos D.P."/>
            <person name="Kaster A.-K."/>
            <person name="Ovreas L."/>
            <person name="Rohde M."/>
            <person name="Galperin M.Y."/>
            <person name="Jogler C."/>
        </authorList>
    </citation>
    <scope>NUCLEOTIDE SEQUENCE [LARGE SCALE GENOMIC DNA]</scope>
    <source>
        <strain evidence="2 3">CA13</strain>
    </source>
</reference>
<dbReference type="Gene3D" id="3.40.50.880">
    <property type="match status" value="1"/>
</dbReference>
<comment type="caution">
    <text evidence="2">The sequence shown here is derived from an EMBL/GenBank/DDBJ whole genome shotgun (WGS) entry which is preliminary data.</text>
</comment>
<keyword evidence="2" id="KW-0315">Glutamine amidotransferase</keyword>
<dbReference type="GO" id="GO:0005829">
    <property type="term" value="C:cytosol"/>
    <property type="evidence" value="ECO:0007669"/>
    <property type="project" value="TreeGrafter"/>
</dbReference>
<dbReference type="InterPro" id="IPR044992">
    <property type="entry name" value="ChyE-like"/>
</dbReference>
<keyword evidence="3" id="KW-1185">Reference proteome</keyword>
<gene>
    <name evidence="2" type="ORF">CA13_26870</name>
</gene>
<evidence type="ECO:0000313" key="2">
    <source>
        <dbReference type="EMBL" id="TWT81237.1"/>
    </source>
</evidence>
<organism evidence="2 3">
    <name type="scientific">Novipirellula herctigrandis</name>
    <dbReference type="NCBI Taxonomy" id="2527986"/>
    <lineage>
        <taxon>Bacteria</taxon>
        <taxon>Pseudomonadati</taxon>
        <taxon>Planctomycetota</taxon>
        <taxon>Planctomycetia</taxon>
        <taxon>Pirellulales</taxon>
        <taxon>Pirellulaceae</taxon>
        <taxon>Novipirellula</taxon>
    </lineage>
</organism>
<accession>A0A5C5Z2R2</accession>
<dbReference type="AlphaFoldDB" id="A0A5C5Z2R2"/>
<dbReference type="Proteomes" id="UP000315010">
    <property type="component" value="Unassembled WGS sequence"/>
</dbReference>
<dbReference type="Pfam" id="PF00117">
    <property type="entry name" value="GATase"/>
    <property type="match status" value="1"/>
</dbReference>
<dbReference type="EMBL" id="SJPJ01000001">
    <property type="protein sequence ID" value="TWT81237.1"/>
    <property type="molecule type" value="Genomic_DNA"/>
</dbReference>
<dbReference type="PROSITE" id="PS51273">
    <property type="entry name" value="GATASE_TYPE_1"/>
    <property type="match status" value="1"/>
</dbReference>
<dbReference type="GO" id="GO:0016740">
    <property type="term" value="F:transferase activity"/>
    <property type="evidence" value="ECO:0007669"/>
    <property type="project" value="UniProtKB-KW"/>
</dbReference>
<dbReference type="PANTHER" id="PTHR42695:SF5">
    <property type="entry name" value="GLUTAMINE AMIDOTRANSFERASE YLR126C-RELATED"/>
    <property type="match status" value="1"/>
</dbReference>
<dbReference type="PANTHER" id="PTHR42695">
    <property type="entry name" value="GLUTAMINE AMIDOTRANSFERASE YLR126C-RELATED"/>
    <property type="match status" value="1"/>
</dbReference>
<sequence>MRILAIQHDAADPPGAVSEIAEKLGHTMDVLRMDRGDVIPREHHADVLLSFGGGVCLSDPDFVRPDWVEAEQKLMRWFIGNDRKVLGICQGAQVLALSLGATVYRNRGPEVGWHPVRRIAELPGAASVFPQEFVGFHWHRDTFSLPAGATGLFASEATENQGFAIGDRVYGLQFHLEATPRTVEIFLAVSPLWRTPSAFVQTETQLMDGIQDFLPAQKALLEDFFSRFLSDQDAPRDSV</sequence>
<keyword evidence="2" id="KW-0808">Transferase</keyword>
<name>A0A5C5Z2R2_9BACT</name>
<dbReference type="InterPro" id="IPR017926">
    <property type="entry name" value="GATASE"/>
</dbReference>
<dbReference type="CDD" id="cd01741">
    <property type="entry name" value="GATase1_1"/>
    <property type="match status" value="1"/>
</dbReference>
<dbReference type="SUPFAM" id="SSF52317">
    <property type="entry name" value="Class I glutamine amidotransferase-like"/>
    <property type="match status" value="1"/>
</dbReference>